<organism evidence="1 2">
    <name type="scientific">Daphnia magna</name>
    <dbReference type="NCBI Taxonomy" id="35525"/>
    <lineage>
        <taxon>Eukaryota</taxon>
        <taxon>Metazoa</taxon>
        <taxon>Ecdysozoa</taxon>
        <taxon>Arthropoda</taxon>
        <taxon>Crustacea</taxon>
        <taxon>Branchiopoda</taxon>
        <taxon>Diplostraca</taxon>
        <taxon>Cladocera</taxon>
        <taxon>Anomopoda</taxon>
        <taxon>Daphniidae</taxon>
        <taxon>Daphnia</taxon>
    </lineage>
</organism>
<name>A0ABQ9ZEQ5_9CRUS</name>
<dbReference type="EMBL" id="JAOYFB010000003">
    <property type="protein sequence ID" value="KAK4011413.1"/>
    <property type="molecule type" value="Genomic_DNA"/>
</dbReference>
<evidence type="ECO:0000313" key="1">
    <source>
        <dbReference type="EMBL" id="KAK4011413.1"/>
    </source>
</evidence>
<comment type="caution">
    <text evidence="1">The sequence shown here is derived from an EMBL/GenBank/DDBJ whole genome shotgun (WGS) entry which is preliminary data.</text>
</comment>
<accession>A0ABQ9ZEQ5</accession>
<evidence type="ECO:0000313" key="2">
    <source>
        <dbReference type="Proteomes" id="UP001234178"/>
    </source>
</evidence>
<keyword evidence="2" id="KW-1185">Reference proteome</keyword>
<protein>
    <submittedName>
        <fullName evidence="1">Uncharacterized protein</fullName>
    </submittedName>
</protein>
<sequence length="62" mass="7086">MESTSPGELNKWKLFSADLINDLMNKVCDNKERGQVSHVLLVILYEISSCLQLQQLFVGYLL</sequence>
<gene>
    <name evidence="1" type="ORF">OUZ56_020530</name>
</gene>
<proteinExistence type="predicted"/>
<reference evidence="1 2" key="1">
    <citation type="journal article" date="2023" name="Nucleic Acids Res.">
        <title>The hologenome of Daphnia magna reveals possible DNA methylation and microbiome-mediated evolution of the host genome.</title>
        <authorList>
            <person name="Chaturvedi A."/>
            <person name="Li X."/>
            <person name="Dhandapani V."/>
            <person name="Marshall H."/>
            <person name="Kissane S."/>
            <person name="Cuenca-Cambronero M."/>
            <person name="Asole G."/>
            <person name="Calvet F."/>
            <person name="Ruiz-Romero M."/>
            <person name="Marangio P."/>
            <person name="Guigo R."/>
            <person name="Rago D."/>
            <person name="Mirbahai L."/>
            <person name="Eastwood N."/>
            <person name="Colbourne J.K."/>
            <person name="Zhou J."/>
            <person name="Mallon E."/>
            <person name="Orsini L."/>
        </authorList>
    </citation>
    <scope>NUCLEOTIDE SEQUENCE [LARGE SCALE GENOMIC DNA]</scope>
    <source>
        <strain evidence="1">LRV0_1</strain>
    </source>
</reference>
<dbReference type="Proteomes" id="UP001234178">
    <property type="component" value="Unassembled WGS sequence"/>
</dbReference>